<evidence type="ECO:0000256" key="1">
    <source>
        <dbReference type="PROSITE-ProRule" id="PRU00266"/>
    </source>
</evidence>
<dbReference type="Gene3D" id="3.30.160.20">
    <property type="match status" value="1"/>
</dbReference>
<reference evidence="5" key="2">
    <citation type="submission" date="2015-01" db="EMBL/GenBank/DDBJ databases">
        <title>Evolutionary Origins and Diversification of the Mycorrhizal Mutualists.</title>
        <authorList>
            <consortium name="DOE Joint Genome Institute"/>
            <consortium name="Mycorrhizal Genomics Consortium"/>
            <person name="Kohler A."/>
            <person name="Kuo A."/>
            <person name="Nagy L.G."/>
            <person name="Floudas D."/>
            <person name="Copeland A."/>
            <person name="Barry K.W."/>
            <person name="Cichocki N."/>
            <person name="Veneault-Fourrey C."/>
            <person name="LaButti K."/>
            <person name="Lindquist E.A."/>
            <person name="Lipzen A."/>
            <person name="Lundell T."/>
            <person name="Morin E."/>
            <person name="Murat C."/>
            <person name="Riley R."/>
            <person name="Ohm R."/>
            <person name="Sun H."/>
            <person name="Tunlid A."/>
            <person name="Henrissat B."/>
            <person name="Grigoriev I.V."/>
            <person name="Hibbett D.S."/>
            <person name="Martin F."/>
        </authorList>
    </citation>
    <scope>NUCLEOTIDE SEQUENCE [LARGE SCALE GENOMIC DNA]</scope>
    <source>
        <strain evidence="5">UH-Slu-Lm8-n1</strain>
    </source>
</reference>
<accession>A0A0D0ABE3</accession>
<dbReference type="AlphaFoldDB" id="A0A0D0ABE3"/>
<dbReference type="EMBL" id="KN835145">
    <property type="protein sequence ID" value="KIK47600.1"/>
    <property type="molecule type" value="Genomic_DNA"/>
</dbReference>
<evidence type="ECO:0000256" key="2">
    <source>
        <dbReference type="SAM" id="MobiDB-lite"/>
    </source>
</evidence>
<reference evidence="4 5" key="1">
    <citation type="submission" date="2014-04" db="EMBL/GenBank/DDBJ databases">
        <authorList>
            <consortium name="DOE Joint Genome Institute"/>
            <person name="Kuo A."/>
            <person name="Ruytinx J."/>
            <person name="Rineau F."/>
            <person name="Colpaert J."/>
            <person name="Kohler A."/>
            <person name="Nagy L.G."/>
            <person name="Floudas D."/>
            <person name="Copeland A."/>
            <person name="Barry K.W."/>
            <person name="Cichocki N."/>
            <person name="Veneault-Fourrey C."/>
            <person name="LaButti K."/>
            <person name="Lindquist E.A."/>
            <person name="Lipzen A."/>
            <person name="Lundell T."/>
            <person name="Morin E."/>
            <person name="Murat C."/>
            <person name="Sun H."/>
            <person name="Tunlid A."/>
            <person name="Henrissat B."/>
            <person name="Grigoriev I.V."/>
            <person name="Hibbett D.S."/>
            <person name="Martin F."/>
            <person name="Nordberg H.P."/>
            <person name="Cantor M.N."/>
            <person name="Hua S.X."/>
        </authorList>
    </citation>
    <scope>NUCLEOTIDE SEQUENCE [LARGE SCALE GENOMIC DNA]</scope>
    <source>
        <strain evidence="4 5">UH-Slu-Lm8-n1</strain>
    </source>
</reference>
<dbReference type="PROSITE" id="PS50137">
    <property type="entry name" value="DS_RBD"/>
    <property type="match status" value="1"/>
</dbReference>
<dbReference type="HOGENOM" id="CLU_1278372_0_0_1"/>
<name>A0A0D0ABE3_9AGAM</name>
<sequence length="216" mass="24652">MHNPENIYDVHRLPQNPLQDTMHTAHYQDLRLRKAQSERILCYDCASHCLWGATGCKASNWCICFLDIKKTTGAPTIQFAFIFEFKSTAMSRYAHDQNYYNGRSRRSGQQHAHGRGDGFNTQRGQDEHAALGQQNAPAQTHYRMQLNNFLQHRFRSTQGLRLDSSSSGPEHALWWTVIVYFGDCEYSRGEGVTKAAATEIACQIALQALMQSRINH</sequence>
<organism evidence="4 5">
    <name type="scientific">Suillus luteus UH-Slu-Lm8-n1</name>
    <dbReference type="NCBI Taxonomy" id="930992"/>
    <lineage>
        <taxon>Eukaryota</taxon>
        <taxon>Fungi</taxon>
        <taxon>Dikarya</taxon>
        <taxon>Basidiomycota</taxon>
        <taxon>Agaricomycotina</taxon>
        <taxon>Agaricomycetes</taxon>
        <taxon>Agaricomycetidae</taxon>
        <taxon>Boletales</taxon>
        <taxon>Suillineae</taxon>
        <taxon>Suillaceae</taxon>
        <taxon>Suillus</taxon>
    </lineage>
</organism>
<dbReference type="SUPFAM" id="SSF54768">
    <property type="entry name" value="dsRNA-binding domain-like"/>
    <property type="match status" value="1"/>
</dbReference>
<evidence type="ECO:0000313" key="5">
    <source>
        <dbReference type="Proteomes" id="UP000054485"/>
    </source>
</evidence>
<feature type="region of interest" description="Disordered" evidence="2">
    <location>
        <begin position="100"/>
        <end position="134"/>
    </location>
</feature>
<dbReference type="InterPro" id="IPR014720">
    <property type="entry name" value="dsRBD_dom"/>
</dbReference>
<gene>
    <name evidence="4" type="ORF">CY34DRAFT_799110</name>
</gene>
<dbReference type="OrthoDB" id="112668at2759"/>
<evidence type="ECO:0000259" key="3">
    <source>
        <dbReference type="PROSITE" id="PS50137"/>
    </source>
</evidence>
<dbReference type="Proteomes" id="UP000054485">
    <property type="component" value="Unassembled WGS sequence"/>
</dbReference>
<evidence type="ECO:0000313" key="4">
    <source>
        <dbReference type="EMBL" id="KIK47600.1"/>
    </source>
</evidence>
<dbReference type="InParanoid" id="A0A0D0ABE3"/>
<proteinExistence type="predicted"/>
<dbReference type="GO" id="GO:0003723">
    <property type="term" value="F:RNA binding"/>
    <property type="evidence" value="ECO:0007669"/>
    <property type="project" value="UniProtKB-UniRule"/>
</dbReference>
<keyword evidence="5" id="KW-1185">Reference proteome</keyword>
<keyword evidence="1" id="KW-0694">RNA-binding</keyword>
<protein>
    <recommendedName>
        <fullName evidence="3">DRBM domain-containing protein</fullName>
    </recommendedName>
</protein>
<feature type="domain" description="DRBM" evidence="3">
    <location>
        <begin position="141"/>
        <end position="211"/>
    </location>
</feature>